<dbReference type="InterPro" id="IPR006597">
    <property type="entry name" value="Sel1-like"/>
</dbReference>
<dbReference type="PANTHER" id="PTHR11102">
    <property type="entry name" value="SEL-1-LIKE PROTEIN"/>
    <property type="match status" value="1"/>
</dbReference>
<dbReference type="SMART" id="SM00671">
    <property type="entry name" value="SEL1"/>
    <property type="match status" value="4"/>
</dbReference>
<dbReference type="AlphaFoldDB" id="A0A507F9B9"/>
<dbReference type="InterPro" id="IPR050767">
    <property type="entry name" value="Sel1_AlgK"/>
</dbReference>
<protein>
    <recommendedName>
        <fullName evidence="4">HCP-like protein</fullName>
    </recommendedName>
</protein>
<dbReference type="SUPFAM" id="SSF81901">
    <property type="entry name" value="HCP-like"/>
    <property type="match status" value="2"/>
</dbReference>
<evidence type="ECO:0000313" key="2">
    <source>
        <dbReference type="EMBL" id="TPX71936.1"/>
    </source>
</evidence>
<dbReference type="STRING" id="246404.A0A507F9B9"/>
<organism evidence="2 3">
    <name type="scientific">Chytriomyces confervae</name>
    <dbReference type="NCBI Taxonomy" id="246404"/>
    <lineage>
        <taxon>Eukaryota</taxon>
        <taxon>Fungi</taxon>
        <taxon>Fungi incertae sedis</taxon>
        <taxon>Chytridiomycota</taxon>
        <taxon>Chytridiomycota incertae sedis</taxon>
        <taxon>Chytridiomycetes</taxon>
        <taxon>Chytridiales</taxon>
        <taxon>Chytriomycetaceae</taxon>
        <taxon>Chytriomyces</taxon>
    </lineage>
</organism>
<dbReference type="InterPro" id="IPR011990">
    <property type="entry name" value="TPR-like_helical_dom_sf"/>
</dbReference>
<comment type="caution">
    <text evidence="2">The sequence shown here is derived from an EMBL/GenBank/DDBJ whole genome shotgun (WGS) entry which is preliminary data.</text>
</comment>
<proteinExistence type="inferred from homology"/>
<dbReference type="Pfam" id="PF08238">
    <property type="entry name" value="Sel1"/>
    <property type="match status" value="5"/>
</dbReference>
<evidence type="ECO:0008006" key="4">
    <source>
        <dbReference type="Google" id="ProtNLM"/>
    </source>
</evidence>
<dbReference type="EMBL" id="QEAP01000240">
    <property type="protein sequence ID" value="TPX71936.1"/>
    <property type="molecule type" value="Genomic_DNA"/>
</dbReference>
<keyword evidence="3" id="KW-1185">Reference proteome</keyword>
<accession>A0A507F9B9</accession>
<dbReference type="Gene3D" id="1.25.40.10">
    <property type="entry name" value="Tetratricopeptide repeat domain"/>
    <property type="match status" value="2"/>
</dbReference>
<dbReference type="PANTHER" id="PTHR11102:SF160">
    <property type="entry name" value="ERAD-ASSOCIATED E3 UBIQUITIN-PROTEIN LIGASE COMPONENT HRD3"/>
    <property type="match status" value="1"/>
</dbReference>
<dbReference type="OrthoDB" id="2145777at2759"/>
<evidence type="ECO:0000256" key="1">
    <source>
        <dbReference type="ARBA" id="ARBA00038101"/>
    </source>
</evidence>
<sequence>MLANTSLSVVSRAVDPVPSSLPLPSPAAYSSAAIEASKKPMHEWIIEEPLLKAAITNIEYYGYIASGLKSLHELALGGNAEARDYLDPHRSSISSKHFKAMHAFGLHFQALQDHGSALEWFKKAAMDANYHESAVSYAAYLVTGKSLPNPDPGLAIAFLMKAWESGSNKDAALALGEAYAKGVGVPQRDVQKSVMWYKRAWDKGGFADAAYVVGFSYGTGVLPFSAAVNPGDEDNTKGWNSSGLGNMKVNETLAQRVGGLDSDANPGTPTTPSASPVKLPVFVNPVHCDMSEAANWYKKAAYLGHPRACNNLAELYMTGKGVSANDRTGFGYFQKASAAGLAEGHYNLGRCYMTGRGCWENKAKAEELFRKAESQGMSCSRHLIMIFSPGHLTFIKSVRQASLRQRRH</sequence>
<gene>
    <name evidence="2" type="ORF">CcCBS67573_g06054</name>
</gene>
<evidence type="ECO:0000313" key="3">
    <source>
        <dbReference type="Proteomes" id="UP000320333"/>
    </source>
</evidence>
<name>A0A507F9B9_9FUNG</name>
<comment type="similarity">
    <text evidence="1">Belongs to the sel-1 family.</text>
</comment>
<reference evidence="2 3" key="1">
    <citation type="journal article" date="2019" name="Sci. Rep.">
        <title>Comparative genomics of chytrid fungi reveal insights into the obligate biotrophic and pathogenic lifestyle of Synchytrium endobioticum.</title>
        <authorList>
            <person name="van de Vossenberg B.T.L.H."/>
            <person name="Warris S."/>
            <person name="Nguyen H.D.T."/>
            <person name="van Gent-Pelzer M.P.E."/>
            <person name="Joly D.L."/>
            <person name="van de Geest H.C."/>
            <person name="Bonants P.J.M."/>
            <person name="Smith D.S."/>
            <person name="Levesque C.A."/>
            <person name="van der Lee T.A.J."/>
        </authorList>
    </citation>
    <scope>NUCLEOTIDE SEQUENCE [LARGE SCALE GENOMIC DNA]</scope>
    <source>
        <strain evidence="2 3">CBS 675.73</strain>
    </source>
</reference>
<dbReference type="Proteomes" id="UP000320333">
    <property type="component" value="Unassembled WGS sequence"/>
</dbReference>